<proteinExistence type="predicted"/>
<keyword evidence="2" id="KW-1185">Reference proteome</keyword>
<reference evidence="1 2" key="2">
    <citation type="journal article" date="2010" name="Proc. Natl. Acad. Sci. U.S.A.">
        <title>Enigmatic, ultrasmall, uncultivated Archaea.</title>
        <authorList>
            <person name="Baker B.J."/>
            <person name="Comolli L.R."/>
            <person name="Dick G.J."/>
            <person name="Hauser L.J."/>
            <person name="Hyatt D."/>
            <person name="Dill B.D."/>
            <person name="Land M.L."/>
            <person name="Verberkmoes N.C."/>
            <person name="Hettich R.L."/>
            <person name="Banfield J.F."/>
        </authorList>
    </citation>
    <scope>NUCLEOTIDE SEQUENCE [LARGE SCALE GENOMIC DNA]</scope>
    <source>
        <strain evidence="1">ARMAN-2</strain>
    </source>
</reference>
<dbReference type="EMBL" id="GG697235">
    <property type="protein sequence ID" value="EET90550.1"/>
    <property type="molecule type" value="Genomic_DNA"/>
</dbReference>
<dbReference type="Proteomes" id="UP000332487">
    <property type="component" value="Unassembled WGS sequence"/>
</dbReference>
<sequence>MADETEMINNTQGYIVESEQPGYHETKIYNNTRDNIWDTLAILLATEDFSDIKKLYSRLIVLVERSASIWHEIEKTYEYKRSQLKVEFGDSNKNFMKQFKEFSNKLKKCLNFVEGDFDKSEYTDYEGNITDKDYREYTEAKNKSAYIKNVANKTITEFDKLWGESAASLGMGPALRTREEGEIFFRDRKKAPNSVYRRRF</sequence>
<name>C7DG12_MICA2</name>
<reference evidence="1 2" key="1">
    <citation type="journal article" date="2009" name="Genome Biol.">
        <title>Community-wide analysis of microbial genome sequence signatures.</title>
        <authorList>
            <person name="Dick G.J."/>
            <person name="Andersson A.F."/>
            <person name="Baker B.J."/>
            <person name="Simmons S.L."/>
            <person name="Thomas B.C."/>
            <person name="Yelton A.P."/>
            <person name="Banfield J.F."/>
        </authorList>
    </citation>
    <scope>NUCLEOTIDE SEQUENCE [LARGE SCALE GENOMIC DNA]</scope>
    <source>
        <strain evidence="1">ARMAN-2</strain>
    </source>
</reference>
<evidence type="ECO:0000313" key="1">
    <source>
        <dbReference type="EMBL" id="EET90550.1"/>
    </source>
</evidence>
<organism evidence="1 2">
    <name type="scientific">Candidatus Micrarchaeum acidiphilum ARMAN-2</name>
    <dbReference type="NCBI Taxonomy" id="425595"/>
    <lineage>
        <taxon>Archaea</taxon>
        <taxon>Candidatus Micrarchaeota</taxon>
        <taxon>Candidatus Micrarchaeia</taxon>
        <taxon>Candidatus Micrarchaeales</taxon>
        <taxon>Candidatus Micrarchaeaceae</taxon>
        <taxon>Candidatus Micrarchaeum</taxon>
    </lineage>
</organism>
<protein>
    <submittedName>
        <fullName evidence="1">Uncharacterized protein</fullName>
    </submittedName>
</protein>
<dbReference type="AlphaFoldDB" id="C7DG12"/>
<evidence type="ECO:0000313" key="2">
    <source>
        <dbReference type="Proteomes" id="UP000332487"/>
    </source>
</evidence>
<accession>C7DG12</accession>
<gene>
    <name evidence="1" type="ORF">UNLARM2_0021</name>
</gene>